<keyword evidence="3" id="KW-1185">Reference proteome</keyword>
<dbReference type="KEGG" id="pnu:Pnuc_2071"/>
<name>A4T0L8_POLAQ</name>
<evidence type="ECO:0008006" key="4">
    <source>
        <dbReference type="Google" id="ProtNLM"/>
    </source>
</evidence>
<dbReference type="EMBL" id="CP000655">
    <property type="protein sequence ID" value="ABP35282.1"/>
    <property type="molecule type" value="Genomic_DNA"/>
</dbReference>
<keyword evidence="1" id="KW-0812">Transmembrane</keyword>
<feature type="transmembrane region" description="Helical" evidence="1">
    <location>
        <begin position="101"/>
        <end position="121"/>
    </location>
</feature>
<feature type="transmembrane region" description="Helical" evidence="1">
    <location>
        <begin position="133"/>
        <end position="155"/>
    </location>
</feature>
<evidence type="ECO:0000313" key="3">
    <source>
        <dbReference type="Proteomes" id="UP000000231"/>
    </source>
</evidence>
<keyword evidence="1" id="KW-0472">Membrane</keyword>
<reference evidence="2 3" key="1">
    <citation type="journal article" date="2012" name="Stand. Genomic Sci.">
        <title>Complete genome sequence of Polynucleobacter necessarius subsp. asymbioticus type strain (QLW-P1DMWA-1(T)).</title>
        <authorList>
            <person name="Meincke L."/>
            <person name="Copeland A."/>
            <person name="Lapidus A."/>
            <person name="Lucas S."/>
            <person name="Berry K.W."/>
            <person name="Del Rio T.G."/>
            <person name="Hammon N."/>
            <person name="Dalin E."/>
            <person name="Tice H."/>
            <person name="Pitluck S."/>
            <person name="Richardson P."/>
            <person name="Bruce D."/>
            <person name="Goodwin L."/>
            <person name="Han C."/>
            <person name="Tapia R."/>
            <person name="Detter J.C."/>
            <person name="Schmutz J."/>
            <person name="Brettin T."/>
            <person name="Larimer F."/>
            <person name="Land M."/>
            <person name="Hauser L."/>
            <person name="Kyrpides N.C."/>
            <person name="Ivanova N."/>
            <person name="Goker M."/>
            <person name="Woyke T."/>
            <person name="Wu Q.L."/>
            <person name="Pockl M."/>
            <person name="Hahn M.W."/>
            <person name="Klenk H.P."/>
        </authorList>
    </citation>
    <scope>NUCLEOTIDE SEQUENCE [LARGE SCALE GENOMIC DNA]</scope>
    <source>
        <strain evidence="3">DSM 18221 / CIP 109841 / QLW-P1DMWA-1</strain>
    </source>
</reference>
<keyword evidence="1" id="KW-1133">Transmembrane helix</keyword>
<evidence type="ECO:0000313" key="2">
    <source>
        <dbReference type="EMBL" id="ABP35282.1"/>
    </source>
</evidence>
<feature type="transmembrane region" description="Helical" evidence="1">
    <location>
        <begin position="62"/>
        <end position="80"/>
    </location>
</feature>
<proteinExistence type="predicted"/>
<organism evidence="2 3">
    <name type="scientific">Polynucleobacter asymbioticus (strain DSM 18221 / CIP 109841 / QLW-P1DMWA-1)</name>
    <name type="common">Polynucleobacter necessarius subsp. asymbioticus</name>
    <dbReference type="NCBI Taxonomy" id="312153"/>
    <lineage>
        <taxon>Bacteria</taxon>
        <taxon>Pseudomonadati</taxon>
        <taxon>Pseudomonadota</taxon>
        <taxon>Betaproteobacteria</taxon>
        <taxon>Burkholderiales</taxon>
        <taxon>Burkholderiaceae</taxon>
        <taxon>Polynucleobacter</taxon>
    </lineage>
</organism>
<evidence type="ECO:0000256" key="1">
    <source>
        <dbReference type="SAM" id="Phobius"/>
    </source>
</evidence>
<protein>
    <recommendedName>
        <fullName evidence="4">MASE1 domain-containing protein</fullName>
    </recommendedName>
</protein>
<dbReference type="eggNOG" id="ENOG5031UYB">
    <property type="taxonomic scope" value="Bacteria"/>
</dbReference>
<accession>A4T0L8</accession>
<sequence>MAFFYLNQYITLPLEDAKGVNWIFLPAGIRIFITLILDYSGALGLAIASLLINYIGFYELDFTSALGIAVICGVAPLLGRHFVIHNLKVQADLSNLSLKQLLLIILAYSLLSSGLHQLWFAARGLDSGSWNHFIAMFCGDVAGSILFVAVIKYSIDLVKGRLGRENLIE</sequence>
<gene>
    <name evidence="2" type="ordered locus">Pnuc_2071</name>
</gene>
<dbReference type="AlphaFoldDB" id="A4T0L8"/>
<dbReference type="HOGENOM" id="CLU_1493511_0_0_4"/>
<dbReference type="Proteomes" id="UP000000231">
    <property type="component" value="Chromosome"/>
</dbReference>
<feature type="transmembrane region" description="Helical" evidence="1">
    <location>
        <begin position="31"/>
        <end position="56"/>
    </location>
</feature>